<feature type="chain" id="PRO_5046862380" evidence="2">
    <location>
        <begin position="24"/>
        <end position="208"/>
    </location>
</feature>
<reference evidence="3 4" key="1">
    <citation type="submission" date="2023-01" db="EMBL/GenBank/DDBJ databases">
        <title>Novel species of the genus Asticcacaulis isolated from rivers.</title>
        <authorList>
            <person name="Lu H."/>
        </authorList>
    </citation>
    <scope>NUCLEOTIDE SEQUENCE [LARGE SCALE GENOMIC DNA]</scope>
    <source>
        <strain evidence="3 4">BYS171W</strain>
    </source>
</reference>
<feature type="compositionally biased region" description="Basic and acidic residues" evidence="1">
    <location>
        <begin position="45"/>
        <end position="56"/>
    </location>
</feature>
<comment type="caution">
    <text evidence="3">The sequence shown here is derived from an EMBL/GenBank/DDBJ whole genome shotgun (WGS) entry which is preliminary data.</text>
</comment>
<sequence>MLKILTTVTLAGLACLLPSALWAQSAPPEGGTPAVVATETPAPDPKPEGPKLEAPKPESITIPNGTPIVVVITELVSTRTAKVGDMFALKLAEPLLWNGTVVIPEGTPGKGEVIDTGKPGMGGKPGKLVLAARYLEFEGRQVPIRALKMRMGAQDNVSGAMAATIVVGVFGLAVTGGHMEAQVGMMATAKLGADFTPTTPVETPAASQ</sequence>
<evidence type="ECO:0000256" key="2">
    <source>
        <dbReference type="SAM" id="SignalP"/>
    </source>
</evidence>
<keyword evidence="4" id="KW-1185">Reference proteome</keyword>
<dbReference type="Proteomes" id="UP001214854">
    <property type="component" value="Unassembled WGS sequence"/>
</dbReference>
<organism evidence="3 4">
    <name type="scientific">Asticcacaulis aquaticus</name>
    <dbReference type="NCBI Taxonomy" id="2984212"/>
    <lineage>
        <taxon>Bacteria</taxon>
        <taxon>Pseudomonadati</taxon>
        <taxon>Pseudomonadota</taxon>
        <taxon>Alphaproteobacteria</taxon>
        <taxon>Caulobacterales</taxon>
        <taxon>Caulobacteraceae</taxon>
        <taxon>Asticcacaulis</taxon>
    </lineage>
</organism>
<feature type="signal peptide" evidence="2">
    <location>
        <begin position="1"/>
        <end position="23"/>
    </location>
</feature>
<keyword evidence="2" id="KW-0732">Signal</keyword>
<evidence type="ECO:0000256" key="1">
    <source>
        <dbReference type="SAM" id="MobiDB-lite"/>
    </source>
</evidence>
<evidence type="ECO:0000313" key="4">
    <source>
        <dbReference type="Proteomes" id="UP001214854"/>
    </source>
</evidence>
<dbReference type="RefSeq" id="WP_272748154.1">
    <property type="nucleotide sequence ID" value="NZ_JAQQKX010000007.1"/>
</dbReference>
<feature type="region of interest" description="Disordered" evidence="1">
    <location>
        <begin position="27"/>
        <end position="58"/>
    </location>
</feature>
<protein>
    <submittedName>
        <fullName evidence="3">Uncharacterized protein</fullName>
    </submittedName>
</protein>
<dbReference type="PROSITE" id="PS51257">
    <property type="entry name" value="PROKAR_LIPOPROTEIN"/>
    <property type="match status" value="1"/>
</dbReference>
<gene>
    <name evidence="3" type="ORF">PQU92_10395</name>
</gene>
<proteinExistence type="predicted"/>
<evidence type="ECO:0000313" key="3">
    <source>
        <dbReference type="EMBL" id="MDC7683689.1"/>
    </source>
</evidence>
<accession>A0ABT5HUH0</accession>
<dbReference type="EMBL" id="JAQQKX010000007">
    <property type="protein sequence ID" value="MDC7683689.1"/>
    <property type="molecule type" value="Genomic_DNA"/>
</dbReference>
<name>A0ABT5HUH0_9CAUL</name>